<keyword evidence="2" id="KW-1185">Reference proteome</keyword>
<accession>A0A7W5C6C2</accession>
<dbReference type="EMBL" id="JACHXW010000004">
    <property type="protein sequence ID" value="MBB3151911.1"/>
    <property type="molecule type" value="Genomic_DNA"/>
</dbReference>
<proteinExistence type="predicted"/>
<reference evidence="1 2" key="1">
    <citation type="submission" date="2020-08" db="EMBL/GenBank/DDBJ databases">
        <title>Genomic Encyclopedia of Type Strains, Phase III (KMG-III): the genomes of soil and plant-associated and newly described type strains.</title>
        <authorList>
            <person name="Whitman W."/>
        </authorList>
    </citation>
    <scope>NUCLEOTIDE SEQUENCE [LARGE SCALE GENOMIC DNA]</scope>
    <source>
        <strain evidence="1 2">CECT 8234</strain>
    </source>
</reference>
<organism evidence="1 2">
    <name type="scientific">Paenibacillus endophyticus</name>
    <dbReference type="NCBI Taxonomy" id="1294268"/>
    <lineage>
        <taxon>Bacteria</taxon>
        <taxon>Bacillati</taxon>
        <taxon>Bacillota</taxon>
        <taxon>Bacilli</taxon>
        <taxon>Bacillales</taxon>
        <taxon>Paenibacillaceae</taxon>
        <taxon>Paenibacillus</taxon>
    </lineage>
</organism>
<evidence type="ECO:0000313" key="2">
    <source>
        <dbReference type="Proteomes" id="UP000518605"/>
    </source>
</evidence>
<name>A0A7W5C6C2_9BACL</name>
<sequence>MLLQRFSPLPELSPYIDALLLQEDFNRTNFANRHPVKVLPSAMTVIGIQYGQPMKRLENGKTFETTSSTG</sequence>
<protein>
    <submittedName>
        <fullName evidence="1">Uncharacterized protein</fullName>
    </submittedName>
</protein>
<evidence type="ECO:0000313" key="1">
    <source>
        <dbReference type="EMBL" id="MBB3151911.1"/>
    </source>
</evidence>
<dbReference type="RefSeq" id="WP_183561299.1">
    <property type="nucleotide sequence ID" value="NZ_CBCSLB010000008.1"/>
</dbReference>
<dbReference type="AlphaFoldDB" id="A0A7W5C6C2"/>
<comment type="caution">
    <text evidence="1">The sequence shown here is derived from an EMBL/GenBank/DDBJ whole genome shotgun (WGS) entry which is preliminary data.</text>
</comment>
<dbReference type="Proteomes" id="UP000518605">
    <property type="component" value="Unassembled WGS sequence"/>
</dbReference>
<gene>
    <name evidence="1" type="ORF">FHS16_001957</name>
</gene>